<keyword evidence="2" id="KW-1185">Reference proteome</keyword>
<evidence type="ECO:0000313" key="1">
    <source>
        <dbReference type="EMBL" id="KAI5684241.1"/>
    </source>
</evidence>
<dbReference type="Proteomes" id="UP001060085">
    <property type="component" value="Linkage Group LG01"/>
</dbReference>
<reference evidence="2" key="1">
    <citation type="journal article" date="2023" name="Nat. Plants">
        <title>Single-cell RNA sequencing provides a high-resolution roadmap for understanding the multicellular compartmentation of specialized metabolism.</title>
        <authorList>
            <person name="Sun S."/>
            <person name="Shen X."/>
            <person name="Li Y."/>
            <person name="Li Y."/>
            <person name="Wang S."/>
            <person name="Li R."/>
            <person name="Zhang H."/>
            <person name="Shen G."/>
            <person name="Guo B."/>
            <person name="Wei J."/>
            <person name="Xu J."/>
            <person name="St-Pierre B."/>
            <person name="Chen S."/>
            <person name="Sun C."/>
        </authorList>
    </citation>
    <scope>NUCLEOTIDE SEQUENCE [LARGE SCALE GENOMIC DNA]</scope>
</reference>
<accession>A0ACC0CH78</accession>
<proteinExistence type="predicted"/>
<dbReference type="EMBL" id="CM044701">
    <property type="protein sequence ID" value="KAI5684241.1"/>
    <property type="molecule type" value="Genomic_DNA"/>
</dbReference>
<gene>
    <name evidence="1" type="ORF">M9H77_05469</name>
</gene>
<evidence type="ECO:0000313" key="2">
    <source>
        <dbReference type="Proteomes" id="UP001060085"/>
    </source>
</evidence>
<sequence length="118" mass="13347">MYSTCSIPISGSPCERKIIGAEQLSRTVSWTAPQLLLLLQDELRIGIEQVEYIHIHKTSAAFEACAVINAIIEGAPLKNFSLLYFAQRQKMRFWLSVDAALINQALDYGYMRTHSLEE</sequence>
<name>A0ACC0CH78_CATRO</name>
<protein>
    <submittedName>
        <fullName evidence="1">Uncharacterized protein</fullName>
    </submittedName>
</protein>
<organism evidence="1 2">
    <name type="scientific">Catharanthus roseus</name>
    <name type="common">Madagascar periwinkle</name>
    <name type="synonym">Vinca rosea</name>
    <dbReference type="NCBI Taxonomy" id="4058"/>
    <lineage>
        <taxon>Eukaryota</taxon>
        <taxon>Viridiplantae</taxon>
        <taxon>Streptophyta</taxon>
        <taxon>Embryophyta</taxon>
        <taxon>Tracheophyta</taxon>
        <taxon>Spermatophyta</taxon>
        <taxon>Magnoliopsida</taxon>
        <taxon>eudicotyledons</taxon>
        <taxon>Gunneridae</taxon>
        <taxon>Pentapetalae</taxon>
        <taxon>asterids</taxon>
        <taxon>lamiids</taxon>
        <taxon>Gentianales</taxon>
        <taxon>Apocynaceae</taxon>
        <taxon>Rauvolfioideae</taxon>
        <taxon>Vinceae</taxon>
        <taxon>Catharanthinae</taxon>
        <taxon>Catharanthus</taxon>
    </lineage>
</organism>
<comment type="caution">
    <text evidence="1">The sequence shown here is derived from an EMBL/GenBank/DDBJ whole genome shotgun (WGS) entry which is preliminary data.</text>
</comment>